<dbReference type="Proteomes" id="UP001064971">
    <property type="component" value="Plasmid pDAETH-2"/>
</dbReference>
<sequence length="114" mass="12518">MHDQREWETLLHPGQTIGPLFPCLVTHTWALLLQQRVERERLHAYAITADGGTVYLIGPHLGDLPRGLTVQQGKVGLDGVDERGQRVQIGGLPAQLADVYLYVSDPLEGNQGQG</sequence>
<dbReference type="EMBL" id="AP026562">
    <property type="protein sequence ID" value="BDP44263.1"/>
    <property type="molecule type" value="Genomic_DNA"/>
</dbReference>
<accession>A0ABM8AKA7</accession>
<dbReference type="RefSeq" id="WP_264778125.1">
    <property type="nucleotide sequence ID" value="NZ_AP026562.1"/>
</dbReference>
<protein>
    <submittedName>
        <fullName evidence="1">Uncharacterized protein</fullName>
    </submittedName>
</protein>
<keyword evidence="1" id="KW-0614">Plasmid</keyword>
<geneLocation type="plasmid" evidence="1 2">
    <name>pDAETH-2</name>
</geneLocation>
<evidence type="ECO:0000313" key="2">
    <source>
        <dbReference type="Proteomes" id="UP001064971"/>
    </source>
</evidence>
<name>A0ABM8AKA7_9DEIO</name>
<organism evidence="1 2">
    <name type="scientific">Deinococcus aetherius</name>
    <dbReference type="NCBI Taxonomy" id="200252"/>
    <lineage>
        <taxon>Bacteria</taxon>
        <taxon>Thermotogati</taxon>
        <taxon>Deinococcota</taxon>
        <taxon>Deinococci</taxon>
        <taxon>Deinococcales</taxon>
        <taxon>Deinococcaceae</taxon>
        <taxon>Deinococcus</taxon>
    </lineage>
</organism>
<evidence type="ECO:0000313" key="1">
    <source>
        <dbReference type="EMBL" id="BDP44263.1"/>
    </source>
</evidence>
<keyword evidence="2" id="KW-1185">Reference proteome</keyword>
<reference evidence="1" key="1">
    <citation type="submission" date="2022-07" db="EMBL/GenBank/DDBJ databases">
        <title>Complete Genome Sequence of the Radioresistant Bacterium Deinococcus aetherius ST0316, Isolated from the Air Dust collected in Lower Stratosphere above Japan.</title>
        <authorList>
            <person name="Satoh K."/>
            <person name="Hagiwara K."/>
            <person name="Katsumata K."/>
            <person name="Kubo A."/>
            <person name="Yokobori S."/>
            <person name="Yamagishi A."/>
            <person name="Oono Y."/>
            <person name="Narumi I."/>
        </authorList>
    </citation>
    <scope>NUCLEOTIDE SEQUENCE</scope>
    <source>
        <strain evidence="1">ST0316</strain>
        <plasmid evidence="1">pDAETH-2</plasmid>
    </source>
</reference>
<gene>
    <name evidence="1" type="ORF">DAETH_42320</name>
</gene>
<proteinExistence type="predicted"/>